<evidence type="ECO:0000313" key="2">
    <source>
        <dbReference type="EMBL" id="KAF3523602.1"/>
    </source>
</evidence>
<feature type="region of interest" description="Disordered" evidence="1">
    <location>
        <begin position="382"/>
        <end position="503"/>
    </location>
</feature>
<accession>A0A8S9PYW1</accession>
<protein>
    <recommendedName>
        <fullName evidence="4">TPX2 C-terminal domain-containing protein</fullName>
    </recommendedName>
</protein>
<dbReference type="AlphaFoldDB" id="A0A8S9PYW1"/>
<feature type="compositionally biased region" description="Polar residues" evidence="1">
    <location>
        <begin position="432"/>
        <end position="443"/>
    </location>
</feature>
<sequence>MGDMEVAIAIGEDKVFTIKLVFGLIKQIMKANKETQVSISFGKFENDSLSWEKFSSFSPNKYLEEVEKCATPGSVAQKKAYFESHYKKIAERNAEIILEQEKKQLERNQSFRQSLENSGNRNSVMIESSACYGSDGESTSEKDKIVNSIATEVNDTCNHEPLEETMKVEVVEDLNTLKMEKLEEIVSVEEEPELIVQLEDKEEPEEVVCIEEEVKEDISSKDTPLKETKKVKEQHLIKKTDKRVQAIHTRSSPKPNQVTKKPVASRKTQLSKEKSMIKATTTTNKAASPSPVSKASKFSTPRVSKPSSTTSSVSTSRSSVKKESVSTLPRKKQTAPKTLHTSLNLNQPSSDPTALATTRKSLIMERMGDKEIVRRAFKTFQKNFDQVKPSQDTAPKQVPAKATSVSKLATTGLKDNGRLAKSDGTEKKCSNSHRSSSFVPKSSRTAEKQELSRPGARAVEKTRLPAKPKAEVTNAKTRRQSLDPKAKFMQGDLPKGSSDKLIL</sequence>
<feature type="compositionally biased region" description="Polar residues" evidence="1">
    <location>
        <begin position="248"/>
        <end position="259"/>
    </location>
</feature>
<feature type="compositionally biased region" description="Polar residues" evidence="1">
    <location>
        <begin position="382"/>
        <end position="394"/>
    </location>
</feature>
<name>A0A8S9PYW1_BRACR</name>
<dbReference type="Proteomes" id="UP000712600">
    <property type="component" value="Unassembled WGS sequence"/>
</dbReference>
<feature type="compositionally biased region" description="Basic and acidic residues" evidence="1">
    <location>
        <begin position="216"/>
        <end position="244"/>
    </location>
</feature>
<reference evidence="2" key="1">
    <citation type="submission" date="2019-12" db="EMBL/GenBank/DDBJ databases">
        <title>Genome sequencing and annotation of Brassica cretica.</title>
        <authorList>
            <person name="Studholme D.J."/>
            <person name="Sarris P."/>
        </authorList>
    </citation>
    <scope>NUCLEOTIDE SEQUENCE</scope>
    <source>
        <strain evidence="2">PFS-109/04</strain>
        <tissue evidence="2">Leaf</tissue>
    </source>
</reference>
<evidence type="ECO:0008006" key="4">
    <source>
        <dbReference type="Google" id="ProtNLM"/>
    </source>
</evidence>
<feature type="compositionally biased region" description="Polar residues" evidence="1">
    <location>
        <begin position="335"/>
        <end position="359"/>
    </location>
</feature>
<gene>
    <name evidence="2" type="ORF">F2Q69_00051274</name>
</gene>
<organism evidence="2 3">
    <name type="scientific">Brassica cretica</name>
    <name type="common">Mustard</name>
    <dbReference type="NCBI Taxonomy" id="69181"/>
    <lineage>
        <taxon>Eukaryota</taxon>
        <taxon>Viridiplantae</taxon>
        <taxon>Streptophyta</taxon>
        <taxon>Embryophyta</taxon>
        <taxon>Tracheophyta</taxon>
        <taxon>Spermatophyta</taxon>
        <taxon>Magnoliopsida</taxon>
        <taxon>eudicotyledons</taxon>
        <taxon>Gunneridae</taxon>
        <taxon>Pentapetalae</taxon>
        <taxon>rosids</taxon>
        <taxon>malvids</taxon>
        <taxon>Brassicales</taxon>
        <taxon>Brassicaceae</taxon>
        <taxon>Brassiceae</taxon>
        <taxon>Brassica</taxon>
    </lineage>
</organism>
<comment type="caution">
    <text evidence="2">The sequence shown here is derived from an EMBL/GenBank/DDBJ whole genome shotgun (WGS) entry which is preliminary data.</text>
</comment>
<feature type="compositionally biased region" description="Basic and acidic residues" evidence="1">
    <location>
        <begin position="415"/>
        <end position="429"/>
    </location>
</feature>
<feature type="compositionally biased region" description="Low complexity" evidence="1">
    <location>
        <begin position="285"/>
        <end position="318"/>
    </location>
</feature>
<dbReference type="PANTHER" id="PTHR47286:SF5">
    <property type="entry name" value="NEUROFILAMENT HEAVY PROTEIN"/>
    <property type="match status" value="1"/>
</dbReference>
<evidence type="ECO:0000256" key="1">
    <source>
        <dbReference type="SAM" id="MobiDB-lite"/>
    </source>
</evidence>
<feature type="region of interest" description="Disordered" evidence="1">
    <location>
        <begin position="212"/>
        <end position="359"/>
    </location>
</feature>
<evidence type="ECO:0000313" key="3">
    <source>
        <dbReference type="Proteomes" id="UP000712600"/>
    </source>
</evidence>
<proteinExistence type="predicted"/>
<dbReference type="PANTHER" id="PTHR47286">
    <property type="entry name" value="F3I6.9 PROTEIN"/>
    <property type="match status" value="1"/>
</dbReference>
<dbReference type="EMBL" id="QGKX02001347">
    <property type="protein sequence ID" value="KAF3523602.1"/>
    <property type="molecule type" value="Genomic_DNA"/>
</dbReference>